<dbReference type="PANTHER" id="PTHR43308">
    <property type="entry name" value="OUTER MEMBRANE PROTEIN ALPHA-RELATED"/>
    <property type="match status" value="1"/>
</dbReference>
<keyword evidence="3" id="KW-1185">Reference proteome</keyword>
<dbReference type="PROSITE" id="PS51272">
    <property type="entry name" value="SLH"/>
    <property type="match status" value="3"/>
</dbReference>
<name>A0A4Y8LNT9_9BACL</name>
<evidence type="ECO:0000313" key="3">
    <source>
        <dbReference type="Proteomes" id="UP000297776"/>
    </source>
</evidence>
<gene>
    <name evidence="2" type="ORF">E2626_01775</name>
</gene>
<reference evidence="2 3" key="1">
    <citation type="submission" date="2019-03" db="EMBL/GenBank/DDBJ databases">
        <authorList>
            <person name="Yang Y."/>
        </authorList>
    </citation>
    <scope>NUCLEOTIDE SEQUENCE [LARGE SCALE GENOMIC DNA]</scope>
    <source>
        <strain evidence="2 3">ASL-1</strain>
    </source>
</reference>
<dbReference type="InterPro" id="IPR051465">
    <property type="entry name" value="Cell_Envelope_Struct_Comp"/>
</dbReference>
<evidence type="ECO:0000259" key="1">
    <source>
        <dbReference type="PROSITE" id="PS51272"/>
    </source>
</evidence>
<dbReference type="Pfam" id="PF00395">
    <property type="entry name" value="SLH"/>
    <property type="match status" value="3"/>
</dbReference>
<sequence length="422" mass="48475">MNHKFKRIAAIAGAGVLSLGAYHTVSGEDHNKIKSPFSDIDESSPIFETMENVYYMDIMTGYLDRSGWTYEMRPYEDVTRAQAAKMITASLGVEMATQEKSSFTDVTERYWAHDYITIMAERNIFGGYEDGTFDPQDTLTRVQAAKIIVNTFDLPFSESDRETGFKDVPADHWAAAYVNALVESDITTGTSQTTFEPEEDVTRYQLAAFIDRSFNTVELSEDQILLEVRNIYSEFRSHYMEGLHEATQTETTFNYEDLKNEIDHIITEGYEPIVKKNFTGECAHNGDCDGIRYTATMDLMFNKNVIEYSEDRITIQYDEDVHGLTPDANYIISLAKEDGKWKLDNYEVKYYQDNKLSLNLTKEQALNHIEATFRLYYSMDTDVYSITDLGTNEDGDYLMQLNTDGAYQDVIRFDVEEGSFYY</sequence>
<dbReference type="AlphaFoldDB" id="A0A4Y8LNT9"/>
<feature type="domain" description="SLH" evidence="1">
    <location>
        <begin position="33"/>
        <end position="98"/>
    </location>
</feature>
<dbReference type="OrthoDB" id="2439185at2"/>
<accession>A0A4Y8LNT9</accession>
<protein>
    <submittedName>
        <fullName evidence="2">S-layer homology domain-containing protein</fullName>
    </submittedName>
</protein>
<dbReference type="EMBL" id="SORX01000001">
    <property type="protein sequence ID" value="TFE04077.1"/>
    <property type="molecule type" value="Genomic_DNA"/>
</dbReference>
<feature type="domain" description="SLH" evidence="1">
    <location>
        <begin position="165"/>
        <end position="224"/>
    </location>
</feature>
<proteinExistence type="predicted"/>
<organism evidence="2 3">
    <name type="scientific">Jeotgalibacillus salarius</name>
    <dbReference type="NCBI Taxonomy" id="546023"/>
    <lineage>
        <taxon>Bacteria</taxon>
        <taxon>Bacillati</taxon>
        <taxon>Bacillota</taxon>
        <taxon>Bacilli</taxon>
        <taxon>Bacillales</taxon>
        <taxon>Caryophanaceae</taxon>
        <taxon>Jeotgalibacillus</taxon>
    </lineage>
</organism>
<comment type="caution">
    <text evidence="2">The sequence shown here is derived from an EMBL/GenBank/DDBJ whole genome shotgun (WGS) entry which is preliminary data.</text>
</comment>
<feature type="domain" description="SLH" evidence="1">
    <location>
        <begin position="99"/>
        <end position="162"/>
    </location>
</feature>
<dbReference type="InterPro" id="IPR001119">
    <property type="entry name" value="SLH_dom"/>
</dbReference>
<dbReference type="Proteomes" id="UP000297776">
    <property type="component" value="Unassembled WGS sequence"/>
</dbReference>
<evidence type="ECO:0000313" key="2">
    <source>
        <dbReference type="EMBL" id="TFE04077.1"/>
    </source>
</evidence>
<dbReference type="RefSeq" id="WP_134379009.1">
    <property type="nucleotide sequence ID" value="NZ_SORX01000001.1"/>
</dbReference>